<dbReference type="GO" id="GO:0017056">
    <property type="term" value="F:structural constituent of nuclear pore"/>
    <property type="evidence" value="ECO:0007669"/>
    <property type="project" value="InterPro"/>
</dbReference>
<gene>
    <name evidence="5" type="ORF">RchiOBHm_Chr2g0152371</name>
</gene>
<dbReference type="GO" id="GO:0005643">
    <property type="term" value="C:nuclear pore"/>
    <property type="evidence" value="ECO:0007669"/>
    <property type="project" value="UniProtKB-SubCell"/>
</dbReference>
<protein>
    <recommendedName>
        <fullName evidence="4">Nuclear pore protein</fullName>
    </recommendedName>
</protein>
<dbReference type="PANTHER" id="PTHR11225:SF4">
    <property type="entry name" value="NUCLEAR PORE COMPLEX PROTEIN NUP93"/>
    <property type="match status" value="1"/>
</dbReference>
<keyword evidence="4" id="KW-0906">Nuclear pore complex</keyword>
<dbReference type="EMBL" id="PDCK01000040">
    <property type="protein sequence ID" value="PRQ52152.1"/>
    <property type="molecule type" value="Genomic_DNA"/>
</dbReference>
<evidence type="ECO:0000256" key="3">
    <source>
        <dbReference type="ARBA" id="ARBA00023242"/>
    </source>
</evidence>
<evidence type="ECO:0000256" key="2">
    <source>
        <dbReference type="ARBA" id="ARBA00010186"/>
    </source>
</evidence>
<dbReference type="AlphaFoldDB" id="A0A2P6S0E5"/>
<organism evidence="5 6">
    <name type="scientific">Rosa chinensis</name>
    <name type="common">China rose</name>
    <dbReference type="NCBI Taxonomy" id="74649"/>
    <lineage>
        <taxon>Eukaryota</taxon>
        <taxon>Viridiplantae</taxon>
        <taxon>Streptophyta</taxon>
        <taxon>Embryophyta</taxon>
        <taxon>Tracheophyta</taxon>
        <taxon>Spermatophyta</taxon>
        <taxon>Magnoliopsida</taxon>
        <taxon>eudicotyledons</taxon>
        <taxon>Gunneridae</taxon>
        <taxon>Pentapetalae</taxon>
        <taxon>rosids</taxon>
        <taxon>fabids</taxon>
        <taxon>Rosales</taxon>
        <taxon>Rosaceae</taxon>
        <taxon>Rosoideae</taxon>
        <taxon>Rosoideae incertae sedis</taxon>
        <taxon>Rosa</taxon>
    </lineage>
</organism>
<dbReference type="OMA" id="ACHPLTE"/>
<dbReference type="GO" id="GO:0016973">
    <property type="term" value="P:poly(A)+ mRNA export from nucleus"/>
    <property type="evidence" value="ECO:0007669"/>
    <property type="project" value="TreeGrafter"/>
</dbReference>
<name>A0A2P6S0E5_ROSCH</name>
<evidence type="ECO:0000313" key="6">
    <source>
        <dbReference type="Proteomes" id="UP000238479"/>
    </source>
</evidence>
<keyword evidence="4" id="KW-0813">Transport</keyword>
<sequence length="300" mass="32763">MVSVEIAATASDELDMMLRPVNVKGGAGYEKEKLLLYSLISGSRSLFDSLLEDQPTLFDTEEDFYWFRLSSIREPVGAASTVMNAGLEPYTLKDLQVYVNNSAPGTYTTNGADPLMYPYVLLLSIQLITAIVYMSNEIGGEGYNIDAAHISIALADHGVLSEVAGAGQGIGVMDAYEKASRITKQYGSVNFLPDNLSMALEYYAQAAAVLGGGRLSWPIRGNVDQQRQRNLMLKHVLTELLMREGGICLLLGSRGKEGELSRFFTDVEGRIQFLHEAAQQCQEVGLSDKSLEITNRIGDG</sequence>
<keyword evidence="4" id="KW-0811">Translocation</keyword>
<dbReference type="PANTHER" id="PTHR11225">
    <property type="entry name" value="NUCLEAR PORE COMPLEX PROTEIN NUP93 NUCLEOPORIN NUP93 DEAD EYE PROTEIN"/>
    <property type="match status" value="1"/>
</dbReference>
<comment type="caution">
    <text evidence="5">The sequence shown here is derived from an EMBL/GenBank/DDBJ whole genome shotgun (WGS) entry which is preliminary data.</text>
</comment>
<comment type="subcellular location">
    <subcellularLocation>
        <location evidence="1">Nucleus envelope</location>
    </subcellularLocation>
    <subcellularLocation>
        <location evidence="4">Nucleus</location>
        <location evidence="4">Nuclear pore complex</location>
    </subcellularLocation>
</comment>
<keyword evidence="4" id="KW-0472">Membrane</keyword>
<dbReference type="Gramene" id="PRQ52152">
    <property type="protein sequence ID" value="PRQ52152"/>
    <property type="gene ID" value="RchiOBHm_Chr2g0152371"/>
</dbReference>
<evidence type="ECO:0000256" key="4">
    <source>
        <dbReference type="RuleBase" id="RU364035"/>
    </source>
</evidence>
<dbReference type="Pfam" id="PF04097">
    <property type="entry name" value="Nic96"/>
    <property type="match status" value="1"/>
</dbReference>
<keyword evidence="6" id="KW-1185">Reference proteome</keyword>
<reference evidence="5 6" key="1">
    <citation type="journal article" date="2018" name="Nat. Genet.">
        <title>The Rosa genome provides new insights in the design of modern roses.</title>
        <authorList>
            <person name="Bendahmane M."/>
        </authorList>
    </citation>
    <scope>NUCLEOTIDE SEQUENCE [LARGE SCALE GENOMIC DNA]</scope>
    <source>
        <strain evidence="6">cv. Old Blush</strain>
    </source>
</reference>
<keyword evidence="4" id="KW-0653">Protein transport</keyword>
<dbReference type="STRING" id="74649.A0A2P6S0E5"/>
<comment type="similarity">
    <text evidence="2 4">Belongs to the nucleoporin interacting component (NIC) family.</text>
</comment>
<proteinExistence type="inferred from homology"/>
<dbReference type="Proteomes" id="UP000238479">
    <property type="component" value="Chromosome 2"/>
</dbReference>
<evidence type="ECO:0000313" key="5">
    <source>
        <dbReference type="EMBL" id="PRQ52152.1"/>
    </source>
</evidence>
<evidence type="ECO:0000256" key="1">
    <source>
        <dbReference type="ARBA" id="ARBA00004259"/>
    </source>
</evidence>
<keyword evidence="3 4" id="KW-0539">Nucleus</keyword>
<keyword evidence="4" id="KW-0509">mRNA transport</keyword>
<dbReference type="GO" id="GO:0006606">
    <property type="term" value="P:protein import into nucleus"/>
    <property type="evidence" value="ECO:0007669"/>
    <property type="project" value="TreeGrafter"/>
</dbReference>
<dbReference type="InterPro" id="IPR007231">
    <property type="entry name" value="Nucleoporin_int_Nup93/Nic96"/>
</dbReference>
<accession>A0A2P6S0E5</accession>